<feature type="coiled-coil region" evidence="12">
    <location>
        <begin position="117"/>
        <end position="180"/>
    </location>
</feature>
<dbReference type="PANTHER" id="PTHR23328">
    <property type="entry name" value="RING-TYPE DOMAIN-CONTAINING PROTEIN"/>
    <property type="match status" value="1"/>
</dbReference>
<evidence type="ECO:0000256" key="2">
    <source>
        <dbReference type="ARBA" id="ARBA00004123"/>
    </source>
</evidence>
<keyword evidence="16" id="KW-1185">Reference proteome</keyword>
<dbReference type="Gene3D" id="3.30.40.10">
    <property type="entry name" value="Zinc/RING finger domain, C3HC4 (zinc finger)"/>
    <property type="match status" value="1"/>
</dbReference>
<dbReference type="SMART" id="SM00184">
    <property type="entry name" value="RING"/>
    <property type="match status" value="1"/>
</dbReference>
<dbReference type="CDD" id="cd16550">
    <property type="entry name" value="RING-HC_RNF168"/>
    <property type="match status" value="1"/>
</dbReference>
<evidence type="ECO:0000313" key="16">
    <source>
        <dbReference type="Proteomes" id="UP000678393"/>
    </source>
</evidence>
<dbReference type="OrthoDB" id="426657at2759"/>
<evidence type="ECO:0000256" key="12">
    <source>
        <dbReference type="SAM" id="Coils"/>
    </source>
</evidence>
<evidence type="ECO:0000256" key="11">
    <source>
        <dbReference type="PROSITE-ProRule" id="PRU00175"/>
    </source>
</evidence>
<dbReference type="EC" id="2.3.2.27" evidence="3"/>
<evidence type="ECO:0000256" key="7">
    <source>
        <dbReference type="ARBA" id="ARBA00022771"/>
    </source>
</evidence>
<accession>A0A8S3YMT4</accession>
<dbReference type="GO" id="GO:0061630">
    <property type="term" value="F:ubiquitin protein ligase activity"/>
    <property type="evidence" value="ECO:0007669"/>
    <property type="project" value="UniProtKB-EC"/>
</dbReference>
<dbReference type="GO" id="GO:0006302">
    <property type="term" value="P:double-strand break repair"/>
    <property type="evidence" value="ECO:0007669"/>
    <property type="project" value="TreeGrafter"/>
</dbReference>
<evidence type="ECO:0000256" key="4">
    <source>
        <dbReference type="ARBA" id="ARBA00022679"/>
    </source>
</evidence>
<protein>
    <recommendedName>
        <fullName evidence="3">RING-type E3 ubiquitin transferase</fullName>
        <ecNumber evidence="3">2.3.2.27</ecNumber>
    </recommendedName>
</protein>
<evidence type="ECO:0000256" key="10">
    <source>
        <dbReference type="ARBA" id="ARBA00023242"/>
    </source>
</evidence>
<comment type="subcellular location">
    <subcellularLocation>
        <location evidence="2">Nucleus</location>
    </subcellularLocation>
</comment>
<dbReference type="PANTHER" id="PTHR23328:SF0">
    <property type="entry name" value="RING-TYPE DOMAIN-CONTAINING PROTEIN"/>
    <property type="match status" value="1"/>
</dbReference>
<keyword evidence="4" id="KW-0808">Transferase</keyword>
<dbReference type="Proteomes" id="UP000678393">
    <property type="component" value="Unassembled WGS sequence"/>
</dbReference>
<evidence type="ECO:0000256" key="5">
    <source>
        <dbReference type="ARBA" id="ARBA00022723"/>
    </source>
</evidence>
<keyword evidence="12" id="KW-0175">Coiled coil</keyword>
<dbReference type="GO" id="GO:0035861">
    <property type="term" value="C:site of double-strand break"/>
    <property type="evidence" value="ECO:0007669"/>
    <property type="project" value="TreeGrafter"/>
</dbReference>
<dbReference type="SUPFAM" id="SSF57850">
    <property type="entry name" value="RING/U-box"/>
    <property type="match status" value="1"/>
</dbReference>
<evidence type="ECO:0000256" key="13">
    <source>
        <dbReference type="SAM" id="MobiDB-lite"/>
    </source>
</evidence>
<dbReference type="PROSITE" id="PS00518">
    <property type="entry name" value="ZF_RING_1"/>
    <property type="match status" value="1"/>
</dbReference>
<dbReference type="InterPro" id="IPR051657">
    <property type="entry name" value="RNF168/RNF169_E3_ubiq-ligase"/>
</dbReference>
<dbReference type="InterPro" id="IPR018957">
    <property type="entry name" value="Znf_C3HC4_RING-type"/>
</dbReference>
<comment type="catalytic activity">
    <reaction evidence="1">
        <text>S-ubiquitinyl-[E2 ubiquitin-conjugating enzyme]-L-cysteine + [acceptor protein]-L-lysine = [E2 ubiquitin-conjugating enzyme]-L-cysteine + N(6)-ubiquitinyl-[acceptor protein]-L-lysine.</text>
        <dbReference type="EC" id="2.3.2.27"/>
    </reaction>
</comment>
<feature type="region of interest" description="Disordered" evidence="13">
    <location>
        <begin position="316"/>
        <end position="337"/>
    </location>
</feature>
<keyword evidence="7 11" id="KW-0863">Zinc-finger</keyword>
<keyword evidence="5" id="KW-0479">Metal-binding</keyword>
<gene>
    <name evidence="15" type="ORF">CUNI_LOCUS2390</name>
</gene>
<feature type="compositionally biased region" description="Basic and acidic residues" evidence="13">
    <location>
        <begin position="318"/>
        <end position="337"/>
    </location>
</feature>
<evidence type="ECO:0000259" key="14">
    <source>
        <dbReference type="PROSITE" id="PS50089"/>
    </source>
</evidence>
<dbReference type="InterPro" id="IPR001841">
    <property type="entry name" value="Znf_RING"/>
</dbReference>
<keyword evidence="6" id="KW-0227">DNA damage</keyword>
<feature type="domain" description="RING-type" evidence="14">
    <location>
        <begin position="9"/>
        <end position="48"/>
    </location>
</feature>
<evidence type="ECO:0000256" key="9">
    <source>
        <dbReference type="ARBA" id="ARBA00022833"/>
    </source>
</evidence>
<organism evidence="15 16">
    <name type="scientific">Candidula unifasciata</name>
    <dbReference type="NCBI Taxonomy" id="100452"/>
    <lineage>
        <taxon>Eukaryota</taxon>
        <taxon>Metazoa</taxon>
        <taxon>Spiralia</taxon>
        <taxon>Lophotrochozoa</taxon>
        <taxon>Mollusca</taxon>
        <taxon>Gastropoda</taxon>
        <taxon>Heterobranchia</taxon>
        <taxon>Euthyneura</taxon>
        <taxon>Panpulmonata</taxon>
        <taxon>Eupulmonata</taxon>
        <taxon>Stylommatophora</taxon>
        <taxon>Helicina</taxon>
        <taxon>Helicoidea</taxon>
        <taxon>Geomitridae</taxon>
        <taxon>Candidula</taxon>
    </lineage>
</organism>
<keyword evidence="8" id="KW-0833">Ubl conjugation pathway</keyword>
<comment type="caution">
    <text evidence="15">The sequence shown here is derived from an EMBL/GenBank/DDBJ whole genome shotgun (WGS) entry which is preliminary data.</text>
</comment>
<dbReference type="InterPro" id="IPR013083">
    <property type="entry name" value="Znf_RING/FYVE/PHD"/>
</dbReference>
<keyword evidence="10" id="KW-0539">Nucleus</keyword>
<dbReference type="GO" id="GO:0008270">
    <property type="term" value="F:zinc ion binding"/>
    <property type="evidence" value="ECO:0007669"/>
    <property type="project" value="UniProtKB-KW"/>
</dbReference>
<dbReference type="GO" id="GO:0005634">
    <property type="term" value="C:nucleus"/>
    <property type="evidence" value="ECO:0007669"/>
    <property type="project" value="UniProtKB-SubCell"/>
</dbReference>
<sequence length="442" mass="51391">MAPMEDCTCPICLCILIEPVTMPCKHSICFPCYKQTVEKANLCCPLCRLRISVWARKSAKAGSLIDEAKWAAIKKEFPVQVQKRLEGKETLDDDNDLENYETRLRQLMAVSKPGEIREEYEAELEKLQRRRQEEAKMEEEASAALIRSLQEEMEREREAEARLKEEQDMLDREVAEKLQEPRSQRNLQLSLSLGKKTEPVVSIMRWCVPNNESGNGLQTKNAVVDKLEPRLRYNASVFVDKFEPRHRNDPSVFVEKLEPRHRNDPYVFVEELEPRDRNDPYVFVDELEPRDRNDPNVFVDKLEQRHRNNQGVLNYFGKRKDTTGDDNKKKHVFDDSKRSNDIHNVKRENCVASDSNECSRKKRFKNDSVIGSSASVGQETSAVDVIDLDDVDLTMMSQEELDHLMAVRLQEMYSSLDKKNIAVDRFKGSKDQYMLRKKSARK</sequence>
<evidence type="ECO:0000256" key="6">
    <source>
        <dbReference type="ARBA" id="ARBA00022763"/>
    </source>
</evidence>
<dbReference type="AlphaFoldDB" id="A0A8S3YMT4"/>
<dbReference type="PROSITE" id="PS50089">
    <property type="entry name" value="ZF_RING_2"/>
    <property type="match status" value="1"/>
</dbReference>
<evidence type="ECO:0000313" key="15">
    <source>
        <dbReference type="EMBL" id="CAG5116832.1"/>
    </source>
</evidence>
<proteinExistence type="predicted"/>
<reference evidence="15" key="1">
    <citation type="submission" date="2021-04" db="EMBL/GenBank/DDBJ databases">
        <authorList>
            <consortium name="Molecular Ecology Group"/>
        </authorList>
    </citation>
    <scope>NUCLEOTIDE SEQUENCE</scope>
</reference>
<keyword evidence="9" id="KW-0862">Zinc</keyword>
<dbReference type="InterPro" id="IPR017907">
    <property type="entry name" value="Znf_RING_CS"/>
</dbReference>
<evidence type="ECO:0000256" key="3">
    <source>
        <dbReference type="ARBA" id="ARBA00012483"/>
    </source>
</evidence>
<evidence type="ECO:0000256" key="1">
    <source>
        <dbReference type="ARBA" id="ARBA00000900"/>
    </source>
</evidence>
<dbReference type="Pfam" id="PF00097">
    <property type="entry name" value="zf-C3HC4"/>
    <property type="match status" value="1"/>
</dbReference>
<dbReference type="CDD" id="cd22249">
    <property type="entry name" value="UDM1_RNF168_RNF169-like"/>
    <property type="match status" value="1"/>
</dbReference>
<dbReference type="GO" id="GO:0031491">
    <property type="term" value="F:nucleosome binding"/>
    <property type="evidence" value="ECO:0007669"/>
    <property type="project" value="TreeGrafter"/>
</dbReference>
<evidence type="ECO:0000256" key="8">
    <source>
        <dbReference type="ARBA" id="ARBA00022786"/>
    </source>
</evidence>
<dbReference type="EMBL" id="CAJHNH020000309">
    <property type="protein sequence ID" value="CAG5116832.1"/>
    <property type="molecule type" value="Genomic_DNA"/>
</dbReference>
<name>A0A8S3YMT4_9EUPU</name>